<reference evidence="1" key="1">
    <citation type="submission" date="2020-03" db="EMBL/GenBank/DDBJ databases">
        <title>The deep terrestrial virosphere.</title>
        <authorList>
            <person name="Holmfeldt K."/>
            <person name="Nilsson E."/>
            <person name="Simone D."/>
            <person name="Lopez-Fernandez M."/>
            <person name="Wu X."/>
            <person name="de Brujin I."/>
            <person name="Lundin D."/>
            <person name="Andersson A."/>
            <person name="Bertilsson S."/>
            <person name="Dopson M."/>
        </authorList>
    </citation>
    <scope>NUCLEOTIDE SEQUENCE</scope>
    <source>
        <strain evidence="1">TM448A02994</strain>
    </source>
</reference>
<evidence type="ECO:0000313" key="1">
    <source>
        <dbReference type="EMBL" id="QJA52760.1"/>
    </source>
</evidence>
<dbReference type="AlphaFoldDB" id="A0A6H1ZZX4"/>
<gene>
    <name evidence="1" type="ORF">TM448A02994_0003</name>
</gene>
<accession>A0A6H1ZZX4</accession>
<organism evidence="1">
    <name type="scientific">viral metagenome</name>
    <dbReference type="NCBI Taxonomy" id="1070528"/>
    <lineage>
        <taxon>unclassified sequences</taxon>
        <taxon>metagenomes</taxon>
        <taxon>organismal metagenomes</taxon>
    </lineage>
</organism>
<protein>
    <submittedName>
        <fullName evidence="1">Uncharacterized protein</fullName>
    </submittedName>
</protein>
<sequence length="141" mass="15428">MAEETSKRDVNRITVSLGVTDDTDKDVTQLRVDSTSKRLLVDSLTEPQGYASVYAGSITVSTPGTAVQFETKSCERVYIQAHEQNNDAIVIGDASVMATYVGRLGLVLYPTQGQWFNVSNMNLLYADCVTDSARAHFISLN</sequence>
<proteinExistence type="predicted"/>
<dbReference type="EMBL" id="MT144366">
    <property type="protein sequence ID" value="QJA52760.1"/>
    <property type="molecule type" value="Genomic_DNA"/>
</dbReference>
<name>A0A6H1ZZX4_9ZZZZ</name>